<gene>
    <name evidence="2" type="ORF">Ahy_B10g102350</name>
</gene>
<accession>A0A444X1I9</accession>
<dbReference type="AlphaFoldDB" id="A0A444X1I9"/>
<sequence length="167" mass="18878">MFEGIEVIFLQSENVPSRGAILNLPCILFQPHRDGSHWSQKPPHVDSWQPCGLATTNKSEDRYPAAVAFFNRCRESSNPEFLFREGLSECFFRCYPDAGLDLLRSTAVKGHDAAKYTASLVIFLRQTETSAMEQALEWFRSVDASGLLRECMRLCSKILRSTSRPAV</sequence>
<comment type="caution">
    <text evidence="2">The sequence shown here is derived from an EMBL/GenBank/DDBJ whole genome shotgun (WGS) entry which is preliminary data.</text>
</comment>
<evidence type="ECO:0000259" key="1">
    <source>
        <dbReference type="Pfam" id="PF23310"/>
    </source>
</evidence>
<dbReference type="Pfam" id="PF23310">
    <property type="entry name" value="TPR_27"/>
    <property type="match status" value="1"/>
</dbReference>
<keyword evidence="3" id="KW-1185">Reference proteome</keyword>
<reference evidence="2 3" key="1">
    <citation type="submission" date="2019-01" db="EMBL/GenBank/DDBJ databases">
        <title>Sequencing of cultivated peanut Arachis hypogaea provides insights into genome evolution and oil improvement.</title>
        <authorList>
            <person name="Chen X."/>
        </authorList>
    </citation>
    <scope>NUCLEOTIDE SEQUENCE [LARGE SCALE GENOMIC DNA]</scope>
    <source>
        <strain evidence="3">cv. Fuhuasheng</strain>
        <tissue evidence="2">Leaves</tissue>
    </source>
</reference>
<evidence type="ECO:0000313" key="3">
    <source>
        <dbReference type="Proteomes" id="UP000289738"/>
    </source>
</evidence>
<feature type="domain" description="At2g35280-like TPR" evidence="1">
    <location>
        <begin position="66"/>
        <end position="159"/>
    </location>
</feature>
<dbReference type="EMBL" id="SDMP01000020">
    <property type="protein sequence ID" value="RYQ83604.1"/>
    <property type="molecule type" value="Genomic_DNA"/>
</dbReference>
<dbReference type="InterPro" id="IPR057136">
    <property type="entry name" value="At2g35280_TPR_dom"/>
</dbReference>
<organism evidence="2 3">
    <name type="scientific">Arachis hypogaea</name>
    <name type="common">Peanut</name>
    <dbReference type="NCBI Taxonomy" id="3818"/>
    <lineage>
        <taxon>Eukaryota</taxon>
        <taxon>Viridiplantae</taxon>
        <taxon>Streptophyta</taxon>
        <taxon>Embryophyta</taxon>
        <taxon>Tracheophyta</taxon>
        <taxon>Spermatophyta</taxon>
        <taxon>Magnoliopsida</taxon>
        <taxon>eudicotyledons</taxon>
        <taxon>Gunneridae</taxon>
        <taxon>Pentapetalae</taxon>
        <taxon>rosids</taxon>
        <taxon>fabids</taxon>
        <taxon>Fabales</taxon>
        <taxon>Fabaceae</taxon>
        <taxon>Papilionoideae</taxon>
        <taxon>50 kb inversion clade</taxon>
        <taxon>dalbergioids sensu lato</taxon>
        <taxon>Dalbergieae</taxon>
        <taxon>Pterocarpus clade</taxon>
        <taxon>Arachis</taxon>
    </lineage>
</organism>
<protein>
    <recommendedName>
        <fullName evidence="1">At2g35280-like TPR domain-containing protein</fullName>
    </recommendedName>
</protein>
<evidence type="ECO:0000313" key="2">
    <source>
        <dbReference type="EMBL" id="RYQ83604.1"/>
    </source>
</evidence>
<dbReference type="Proteomes" id="UP000289738">
    <property type="component" value="Chromosome B10"/>
</dbReference>
<proteinExistence type="predicted"/>
<name>A0A444X1I9_ARAHY</name>